<evidence type="ECO:0000313" key="1">
    <source>
        <dbReference type="Ensembl" id="ENSOMEP00000020111.1"/>
    </source>
</evidence>
<protein>
    <submittedName>
        <fullName evidence="1">Uncharacterized protein</fullName>
    </submittedName>
</protein>
<dbReference type="AlphaFoldDB" id="A0A3B3CRA2"/>
<dbReference type="OMA" id="AACEYED"/>
<evidence type="ECO:0000313" key="2">
    <source>
        <dbReference type="Proteomes" id="UP000261560"/>
    </source>
</evidence>
<accession>A0A3B3CRA2</accession>
<organism evidence="1 2">
    <name type="scientific">Oryzias melastigma</name>
    <name type="common">Marine medaka</name>
    <dbReference type="NCBI Taxonomy" id="30732"/>
    <lineage>
        <taxon>Eukaryota</taxon>
        <taxon>Metazoa</taxon>
        <taxon>Chordata</taxon>
        <taxon>Craniata</taxon>
        <taxon>Vertebrata</taxon>
        <taxon>Euteleostomi</taxon>
        <taxon>Actinopterygii</taxon>
        <taxon>Neopterygii</taxon>
        <taxon>Teleostei</taxon>
        <taxon>Neoteleostei</taxon>
        <taxon>Acanthomorphata</taxon>
        <taxon>Ovalentaria</taxon>
        <taxon>Atherinomorphae</taxon>
        <taxon>Beloniformes</taxon>
        <taxon>Adrianichthyidae</taxon>
        <taxon>Oryziinae</taxon>
        <taxon>Oryzias</taxon>
    </lineage>
</organism>
<dbReference type="Gene3D" id="1.20.1250.10">
    <property type="match status" value="1"/>
</dbReference>
<dbReference type="GeneTree" id="ENSGT00940000176879"/>
<reference evidence="1" key="2">
    <citation type="submission" date="2025-09" db="UniProtKB">
        <authorList>
            <consortium name="Ensembl"/>
        </authorList>
    </citation>
    <scope>IDENTIFICATION</scope>
</reference>
<dbReference type="Ensembl" id="ENSOMET00000029513.1">
    <property type="protein sequence ID" value="ENSOMEP00000020111.1"/>
    <property type="gene ID" value="ENSOMEG00000000578.1"/>
</dbReference>
<name>A0A3B3CRA2_ORYME</name>
<dbReference type="Proteomes" id="UP000261560">
    <property type="component" value="Unplaced"/>
</dbReference>
<keyword evidence="2" id="KW-1185">Reference proteome</keyword>
<sequence>IFSTLKNYNSAVKKISGFQSCMKAAGKVAPVLEKLSKDMIGEEKETQTIEHWKEPLLCRYTLDRLFSFSIHSARVFAAGDPSRHATSSAHKCM</sequence>
<reference evidence="1" key="1">
    <citation type="submission" date="2025-08" db="UniProtKB">
        <authorList>
            <consortium name="Ensembl"/>
        </authorList>
    </citation>
    <scope>IDENTIFICATION</scope>
</reference>
<proteinExistence type="predicted"/>
<dbReference type="PaxDb" id="30732-ENSOMEP00000020111"/>
<dbReference type="InterPro" id="IPR009079">
    <property type="entry name" value="4_helix_cytokine-like_core"/>
</dbReference>